<dbReference type="EMBL" id="JANBPW010005766">
    <property type="protein sequence ID" value="KAJ1931938.1"/>
    <property type="molecule type" value="Genomic_DNA"/>
</dbReference>
<accession>A0ACC1IZH9</accession>
<keyword evidence="2" id="KW-1185">Reference proteome</keyword>
<name>A0ACC1IZH9_9FUNG</name>
<dbReference type="Proteomes" id="UP001150603">
    <property type="component" value="Unassembled WGS sequence"/>
</dbReference>
<organism evidence="1 2">
    <name type="scientific">Linderina macrospora</name>
    <dbReference type="NCBI Taxonomy" id="4868"/>
    <lineage>
        <taxon>Eukaryota</taxon>
        <taxon>Fungi</taxon>
        <taxon>Fungi incertae sedis</taxon>
        <taxon>Zoopagomycota</taxon>
        <taxon>Kickxellomycotina</taxon>
        <taxon>Kickxellomycetes</taxon>
        <taxon>Kickxellales</taxon>
        <taxon>Kickxellaceae</taxon>
        <taxon>Linderina</taxon>
    </lineage>
</organism>
<evidence type="ECO:0000313" key="1">
    <source>
        <dbReference type="EMBL" id="KAJ1931938.1"/>
    </source>
</evidence>
<sequence length="51" mass="5532">MLGPQARLVRTYKAHRSGRLEYKVPVDAPVTPAAGKKTISNITGAGKKKRL</sequence>
<evidence type="ECO:0000313" key="2">
    <source>
        <dbReference type="Proteomes" id="UP001150603"/>
    </source>
</evidence>
<reference evidence="1" key="1">
    <citation type="submission" date="2022-07" db="EMBL/GenBank/DDBJ databases">
        <title>Phylogenomic reconstructions and comparative analyses of Kickxellomycotina fungi.</title>
        <authorList>
            <person name="Reynolds N.K."/>
            <person name="Stajich J.E."/>
            <person name="Barry K."/>
            <person name="Grigoriev I.V."/>
            <person name="Crous P."/>
            <person name="Smith M.E."/>
        </authorList>
    </citation>
    <scope>NUCLEOTIDE SEQUENCE</scope>
    <source>
        <strain evidence="1">NRRL 5244</strain>
    </source>
</reference>
<proteinExistence type="predicted"/>
<comment type="caution">
    <text evidence="1">The sequence shown here is derived from an EMBL/GenBank/DDBJ whole genome shotgun (WGS) entry which is preliminary data.</text>
</comment>
<protein>
    <submittedName>
        <fullName evidence="1">Uncharacterized protein</fullName>
    </submittedName>
</protein>
<gene>
    <name evidence="1" type="ORF">FBU59_006542</name>
</gene>